<accession>A0AAW7XJA4</accession>
<dbReference type="InterPro" id="IPR023214">
    <property type="entry name" value="HAD_sf"/>
</dbReference>
<dbReference type="Proteomes" id="UP001169862">
    <property type="component" value="Unassembled WGS sequence"/>
</dbReference>
<sequence>MAQPLYVFDLDETLIDGDCAMIWNEFLVDQGVASSPGFLDEDKRLMALYAQGGMNMEDYLSFSMSPLAAMPKGEVMALVEQCVESRILPQLYPNAKSLITQLTQESVPMLIISASIAFLVKAVATRIGVQQSIGIDLVEKNGCFTHQVLGTPSYREGKVIRLQQWLREQAQPFSEIHFYTDSINDLPLCLFADQTYLVNPCEQLIAHAQVRQWPILSWSRSASFQHLL</sequence>
<dbReference type="InterPro" id="IPR036412">
    <property type="entry name" value="HAD-like_sf"/>
</dbReference>
<dbReference type="Gene3D" id="1.20.1440.100">
    <property type="entry name" value="SG protein - dephosphorylation function"/>
    <property type="match status" value="1"/>
</dbReference>
<comment type="caution">
    <text evidence="4">The sequence shown here is derived from an EMBL/GenBank/DDBJ whole genome shotgun (WGS) entry which is preliminary data.</text>
</comment>
<dbReference type="RefSeq" id="WP_303549595.1">
    <property type="nucleotide sequence ID" value="NZ_JAGDZI010000014.1"/>
</dbReference>
<dbReference type="NCBIfam" id="TIGR01490">
    <property type="entry name" value="HAD-SF-IB-hyp1"/>
    <property type="match status" value="1"/>
</dbReference>
<gene>
    <name evidence="4" type="ORF">Q4490_07285</name>
</gene>
<dbReference type="InterPro" id="IPR006385">
    <property type="entry name" value="HAD_hydro_SerB1"/>
</dbReference>
<dbReference type="GO" id="GO:0046872">
    <property type="term" value="F:metal ion binding"/>
    <property type="evidence" value="ECO:0007669"/>
    <property type="project" value="UniProtKB-KW"/>
</dbReference>
<dbReference type="GO" id="GO:0016787">
    <property type="term" value="F:hydrolase activity"/>
    <property type="evidence" value="ECO:0007669"/>
    <property type="project" value="UniProtKB-KW"/>
</dbReference>
<dbReference type="PANTHER" id="PTHR43344">
    <property type="entry name" value="PHOSPHOSERINE PHOSPHATASE"/>
    <property type="match status" value="1"/>
</dbReference>
<proteinExistence type="predicted"/>
<dbReference type="NCBIfam" id="TIGR01488">
    <property type="entry name" value="HAD-SF-IB"/>
    <property type="match status" value="1"/>
</dbReference>
<evidence type="ECO:0000256" key="3">
    <source>
        <dbReference type="ARBA" id="ARBA00022842"/>
    </source>
</evidence>
<reference evidence="4" key="1">
    <citation type="submission" date="2023-07" db="EMBL/GenBank/DDBJ databases">
        <title>Genome content predicts the carbon catabolic preferences of heterotrophic bacteria.</title>
        <authorList>
            <person name="Gralka M."/>
        </authorList>
    </citation>
    <scope>NUCLEOTIDE SEQUENCE</scope>
    <source>
        <strain evidence="4">I2M16</strain>
    </source>
</reference>
<dbReference type="AlphaFoldDB" id="A0AAW7XJA4"/>
<dbReference type="SUPFAM" id="SSF56784">
    <property type="entry name" value="HAD-like"/>
    <property type="match status" value="1"/>
</dbReference>
<evidence type="ECO:0000256" key="1">
    <source>
        <dbReference type="ARBA" id="ARBA00022723"/>
    </source>
</evidence>
<protein>
    <submittedName>
        <fullName evidence="4">HAD family hydrolase</fullName>
        <ecNumber evidence="4">3.1.3.-</ecNumber>
    </submittedName>
</protein>
<keyword evidence="1" id="KW-0479">Metal-binding</keyword>
<dbReference type="PANTHER" id="PTHR43344:SF13">
    <property type="entry name" value="PHOSPHATASE RV3661-RELATED"/>
    <property type="match status" value="1"/>
</dbReference>
<dbReference type="Pfam" id="PF12710">
    <property type="entry name" value="HAD"/>
    <property type="match status" value="1"/>
</dbReference>
<name>A0AAW7XJA4_9GAMM</name>
<evidence type="ECO:0000256" key="2">
    <source>
        <dbReference type="ARBA" id="ARBA00022801"/>
    </source>
</evidence>
<dbReference type="InterPro" id="IPR050582">
    <property type="entry name" value="HAD-like_SerB"/>
</dbReference>
<evidence type="ECO:0000313" key="5">
    <source>
        <dbReference type="Proteomes" id="UP001169862"/>
    </source>
</evidence>
<keyword evidence="2 4" id="KW-0378">Hydrolase</keyword>
<dbReference type="EC" id="3.1.3.-" evidence="4"/>
<dbReference type="CDD" id="cd02612">
    <property type="entry name" value="HAD_PGPPase"/>
    <property type="match status" value="1"/>
</dbReference>
<evidence type="ECO:0000313" key="4">
    <source>
        <dbReference type="EMBL" id="MDO6453364.1"/>
    </source>
</evidence>
<dbReference type="EMBL" id="JAUOPG010000004">
    <property type="protein sequence ID" value="MDO6453364.1"/>
    <property type="molecule type" value="Genomic_DNA"/>
</dbReference>
<dbReference type="Gene3D" id="3.40.50.1000">
    <property type="entry name" value="HAD superfamily/HAD-like"/>
    <property type="match status" value="1"/>
</dbReference>
<keyword evidence="3" id="KW-0460">Magnesium</keyword>
<organism evidence="4 5">
    <name type="scientific">Neptunomonas phycophila</name>
    <dbReference type="NCBI Taxonomy" id="1572645"/>
    <lineage>
        <taxon>Bacteria</taxon>
        <taxon>Pseudomonadati</taxon>
        <taxon>Pseudomonadota</taxon>
        <taxon>Gammaproteobacteria</taxon>
        <taxon>Oceanospirillales</taxon>
        <taxon>Oceanospirillaceae</taxon>
        <taxon>Neptunomonas</taxon>
    </lineage>
</organism>